<keyword evidence="5" id="KW-1185">Reference proteome</keyword>
<evidence type="ECO:0000313" key="5">
    <source>
        <dbReference type="Proteomes" id="UP000759537"/>
    </source>
</evidence>
<feature type="region of interest" description="Disordered" evidence="2">
    <location>
        <begin position="1265"/>
        <end position="1284"/>
    </location>
</feature>
<comment type="similarity">
    <text evidence="1">Belongs to the HEATR5 family.</text>
</comment>
<dbReference type="InterPro" id="IPR046837">
    <property type="entry name" value="Laa1/Sip1/HEATR5-like_HEAT"/>
</dbReference>
<protein>
    <submittedName>
        <fullName evidence="4">Clathrin-coated vesicle protein</fullName>
    </submittedName>
</protein>
<dbReference type="Pfam" id="PF25808">
    <property type="entry name" value="TPR_LAA1_C"/>
    <property type="match status" value="1"/>
</dbReference>
<name>A0A9P5N4F7_9AGAM</name>
<dbReference type="SUPFAM" id="SSF48371">
    <property type="entry name" value="ARM repeat"/>
    <property type="match status" value="2"/>
</dbReference>
<feature type="region of interest" description="Disordered" evidence="2">
    <location>
        <begin position="291"/>
        <end position="323"/>
    </location>
</feature>
<accession>A0A9P5N4F7</accession>
<dbReference type="GO" id="GO:0016020">
    <property type="term" value="C:membrane"/>
    <property type="evidence" value="ECO:0007669"/>
    <property type="project" value="TreeGrafter"/>
</dbReference>
<feature type="domain" description="LAA1-like C-terminal TPR repeats" evidence="3">
    <location>
        <begin position="1867"/>
        <end position="2034"/>
    </location>
</feature>
<dbReference type="EMBL" id="WHVB01000002">
    <property type="protein sequence ID" value="KAF8485977.1"/>
    <property type="molecule type" value="Genomic_DNA"/>
</dbReference>
<dbReference type="PANTHER" id="PTHR21663:SF0">
    <property type="entry name" value="HEAT REPEAT-CONTAINING PROTEIN 5B"/>
    <property type="match status" value="1"/>
</dbReference>
<reference evidence="4" key="2">
    <citation type="journal article" date="2020" name="Nat. Commun.">
        <title>Large-scale genome sequencing of mycorrhizal fungi provides insights into the early evolution of symbiotic traits.</title>
        <authorList>
            <person name="Miyauchi S."/>
            <person name="Kiss E."/>
            <person name="Kuo A."/>
            <person name="Drula E."/>
            <person name="Kohler A."/>
            <person name="Sanchez-Garcia M."/>
            <person name="Morin E."/>
            <person name="Andreopoulos B."/>
            <person name="Barry K.W."/>
            <person name="Bonito G."/>
            <person name="Buee M."/>
            <person name="Carver A."/>
            <person name="Chen C."/>
            <person name="Cichocki N."/>
            <person name="Clum A."/>
            <person name="Culley D."/>
            <person name="Crous P.W."/>
            <person name="Fauchery L."/>
            <person name="Girlanda M."/>
            <person name="Hayes R.D."/>
            <person name="Keri Z."/>
            <person name="LaButti K."/>
            <person name="Lipzen A."/>
            <person name="Lombard V."/>
            <person name="Magnuson J."/>
            <person name="Maillard F."/>
            <person name="Murat C."/>
            <person name="Nolan M."/>
            <person name="Ohm R.A."/>
            <person name="Pangilinan J."/>
            <person name="Pereira M.F."/>
            <person name="Perotto S."/>
            <person name="Peter M."/>
            <person name="Pfister S."/>
            <person name="Riley R."/>
            <person name="Sitrit Y."/>
            <person name="Stielow J.B."/>
            <person name="Szollosi G."/>
            <person name="Zifcakova L."/>
            <person name="Stursova M."/>
            <person name="Spatafora J.W."/>
            <person name="Tedersoo L."/>
            <person name="Vaario L.M."/>
            <person name="Yamada A."/>
            <person name="Yan M."/>
            <person name="Wang P."/>
            <person name="Xu J."/>
            <person name="Bruns T."/>
            <person name="Baldrian P."/>
            <person name="Vilgalys R."/>
            <person name="Dunand C."/>
            <person name="Henrissat B."/>
            <person name="Grigoriev I.V."/>
            <person name="Hibbett D."/>
            <person name="Nagy L.G."/>
            <person name="Martin F.M."/>
        </authorList>
    </citation>
    <scope>NUCLEOTIDE SEQUENCE</scope>
    <source>
        <strain evidence="4">Prilba</strain>
    </source>
</reference>
<reference evidence="4" key="1">
    <citation type="submission" date="2019-10" db="EMBL/GenBank/DDBJ databases">
        <authorList>
            <consortium name="DOE Joint Genome Institute"/>
            <person name="Kuo A."/>
            <person name="Miyauchi S."/>
            <person name="Kiss E."/>
            <person name="Drula E."/>
            <person name="Kohler A."/>
            <person name="Sanchez-Garcia M."/>
            <person name="Andreopoulos B."/>
            <person name="Barry K.W."/>
            <person name="Bonito G."/>
            <person name="Buee M."/>
            <person name="Carver A."/>
            <person name="Chen C."/>
            <person name="Cichocki N."/>
            <person name="Clum A."/>
            <person name="Culley D."/>
            <person name="Crous P.W."/>
            <person name="Fauchery L."/>
            <person name="Girlanda M."/>
            <person name="Hayes R."/>
            <person name="Keri Z."/>
            <person name="LaButti K."/>
            <person name="Lipzen A."/>
            <person name="Lombard V."/>
            <person name="Magnuson J."/>
            <person name="Maillard F."/>
            <person name="Morin E."/>
            <person name="Murat C."/>
            <person name="Nolan M."/>
            <person name="Ohm R."/>
            <person name="Pangilinan J."/>
            <person name="Pereira M."/>
            <person name="Perotto S."/>
            <person name="Peter M."/>
            <person name="Riley R."/>
            <person name="Sitrit Y."/>
            <person name="Stielow B."/>
            <person name="Szollosi G."/>
            <person name="Zifcakova L."/>
            <person name="Stursova M."/>
            <person name="Spatafora J.W."/>
            <person name="Tedersoo L."/>
            <person name="Vaario L.-M."/>
            <person name="Yamada A."/>
            <person name="Yan M."/>
            <person name="Wang P."/>
            <person name="Xu J."/>
            <person name="Bruns T."/>
            <person name="Baldrian P."/>
            <person name="Vilgalys R."/>
            <person name="Henrissat B."/>
            <person name="Grigoriev I.V."/>
            <person name="Hibbett D."/>
            <person name="Nagy L.G."/>
            <person name="Martin F.M."/>
        </authorList>
    </citation>
    <scope>NUCLEOTIDE SEQUENCE</scope>
    <source>
        <strain evidence="4">Prilba</strain>
    </source>
</reference>
<feature type="non-terminal residue" evidence="4">
    <location>
        <position position="2050"/>
    </location>
</feature>
<gene>
    <name evidence="4" type="ORF">DFH94DRAFT_808335</name>
</gene>
<dbReference type="PANTHER" id="PTHR21663">
    <property type="entry name" value="HYPOTHETICAL HEAT DOMAIN-CONTAINING"/>
    <property type="match status" value="1"/>
</dbReference>
<sequence length="2050" mass="222376">SLVEFSLDNRSIDEVRRIVSLWHFLIRPPQSQLSGESGEVYLFSWLASVERFLKTSSPDDIKTAQKDLGASLLGVISSREPYPVPGRALRNLVASCILILYTRGDSKNMFDTLIAFLKVAGDFKAPADRDQHKIAALYCTGEIMGTLGTQVMSFMTEIATVAIKTYKLSGESPISSLIYYPSPISLRYHAVIALQKSLLTSRRAATETATKDIIKHMKAALNDKSLPVRRAASEVLMVMYPLPGGDWTPSEIESLVSLCVKSLDSADQITRHSLAQLVGLVLSSSQAPAVIPPQDLSKKNKKEQEEDDPASVAPPTGETKPILTPNEMLHQLSMHFNKPQTTHKTRVGIFDFYAALFTTLGPTFVETNYRTIIQHLMSEVVNTPRNSATRYEVLFVRRLVGILFRDLIGVRMLGEQSQIAAIQELSKVYLKRWPALMPGTIAPTTQVLTIALREVAGLLQQLGNAPSPVQEALAEPLVTLLAHPNHTVRIHTAWALRIFCFSAPLRLPKIVINAVELLQRDINLLATQSQTQPSDLTCRTLGHAYGLAALVTVIPEKPFYVSYDISAKVLDMAITLLKRTGEHAVALAGVEVETAWTCIAALMTLGPNFVRAHLPQLLVLWRNALPKPPSKDTSARTAAEWGFLLHVREAALGAILAFLRHNAPTLVTLDVARRLTTLLSNAFLFANAYAVQAPHVEDPLVGPENSRLPNAGSDGPTLRSREALLRRRVFQCFTELGTASVPEATQTTLLQSVISLVATVEGFAGSSVQAAIASSSGSFSSLWTTLDGYAYGVTGVEVFENAAPTADHMENPSFGKYRLNRDSVEASLDDVLRMPILQSAEHDPLWICQSRDLTTESFWPEFPPPLTQVVDAALALFARLLPLQDSASTARLITFMIDSVKSSKYDKNVGRKAAVQVNAAIAVLLALRQAMASPSKHVREVFGSTAVTTPLSSFLKDGLVDGDPILRSASSEALGRLASLADNQFLATLMKTLVDLVVNNRDPQARAGCALALGAIYDHVGSLAAGPLLKTTVNILMSLSKDAHPVVHYWALHSLSRVVNAASLAYAPYVSSTLGVLFKVYVLPSHELEGGTLANSNISGDLPAYQAVCQIIDAVITILGPDIQESMRTRTLILDIVRRLASEEDEGIRVEAIRCIQHFLMFAPEHIDVPELITQFRTHLNSPRRPLKLASIHALYQLVQKDALLISKVGGDRLVEELFAMLDGDPSIEGVRNVISSWMKQTVVYNPSAWIDLCQKIMSRTTASQQATDAATKSRGPVSDDEGESLSVGMAIDSTSGGQNRPTSRWRTQLFALQCLHDICITIARSGRREQLDIVHARSLGLPVSGLLVSRVPDLIKMAFTASTAYVTEIRLEGLIVLRDVIETFALTPDPDYENALLLEQHQAPITAALTPAFTSDTTPELLASAVGACAAFVGCGVVKDVNRMGRILKLLTSALEQCNGTALLSLGDAAEGSPNASAMLRIAILSAWAQLTSASSHQKYLQEVVKPHRQALTSLWIAALRDYASIRGDSEANLDTSSAPLDAAYASLGKDILLPYYAKSWPVMLNAVATAMETRDPFIFGAMEGIDDVTAASSTARSARSEPTAMFFVIFGLVYEALSASTPYSESSLAESGNTSLIALRAMKCLVRREYSGRALLEPTIFDELLNLWYRMAMTEPPALQIQLMEVIRVFAIEQGQGSNTPVDTTLPAMVCLRVCAYILKNAIPSTERPASHNQSNTADRVTLIKTSFDALLSIGSSFDAKIQDDVRAVAISLYSDLLRDESSEVDVVGPTLPVLKSLLTPGSTYKVTEFFQRVVHGLLSSCLLNIDEMRGREGSISTNKVKNNFLAAVLILTVIPPSVKVGQGVISRCCFLIAEKLSDAHEMAATAAHCAKTLITASASGSVMLRQCIRMLLPGMVEYVAKVAGMAADEAAVQSHLPAVGEIIKAFGTLFSNIAEGLRVRVLGILLPTLTLLLDPNQTTPSPLHTQALNQLLIFASSSPIAFKEATGKLDQAIRERLESAVRNAISNKSSAGTTQQSAKPQISLRSF</sequence>
<comment type="caution">
    <text evidence="4">The sequence shown here is derived from an EMBL/GenBank/DDBJ whole genome shotgun (WGS) entry which is preliminary data.</text>
</comment>
<dbReference type="GO" id="GO:0005829">
    <property type="term" value="C:cytosol"/>
    <property type="evidence" value="ECO:0007669"/>
    <property type="project" value="GOC"/>
</dbReference>
<dbReference type="GO" id="GO:0006897">
    <property type="term" value="P:endocytosis"/>
    <property type="evidence" value="ECO:0007669"/>
    <property type="project" value="TreeGrafter"/>
</dbReference>
<dbReference type="GO" id="GO:0008104">
    <property type="term" value="P:intracellular protein localization"/>
    <property type="evidence" value="ECO:0007669"/>
    <property type="project" value="TreeGrafter"/>
</dbReference>
<evidence type="ECO:0000313" key="4">
    <source>
        <dbReference type="EMBL" id="KAF8485977.1"/>
    </source>
</evidence>
<dbReference type="InterPro" id="IPR011989">
    <property type="entry name" value="ARM-like"/>
</dbReference>
<dbReference type="InterPro" id="IPR057981">
    <property type="entry name" value="TPR_LAA1-like_C"/>
</dbReference>
<dbReference type="OrthoDB" id="192608at2759"/>
<organism evidence="4 5">
    <name type="scientific">Russula ochroleuca</name>
    <dbReference type="NCBI Taxonomy" id="152965"/>
    <lineage>
        <taxon>Eukaryota</taxon>
        <taxon>Fungi</taxon>
        <taxon>Dikarya</taxon>
        <taxon>Basidiomycota</taxon>
        <taxon>Agaricomycotina</taxon>
        <taxon>Agaricomycetes</taxon>
        <taxon>Russulales</taxon>
        <taxon>Russulaceae</taxon>
        <taxon>Russula</taxon>
    </lineage>
</organism>
<proteinExistence type="inferred from homology"/>
<dbReference type="GO" id="GO:0030139">
    <property type="term" value="C:endocytic vesicle"/>
    <property type="evidence" value="ECO:0007669"/>
    <property type="project" value="TreeGrafter"/>
</dbReference>
<evidence type="ECO:0000256" key="1">
    <source>
        <dbReference type="ARBA" id="ARBA00008304"/>
    </source>
</evidence>
<evidence type="ECO:0000259" key="3">
    <source>
        <dbReference type="Pfam" id="PF25808"/>
    </source>
</evidence>
<feature type="region of interest" description="Disordered" evidence="2">
    <location>
        <begin position="2027"/>
        <end position="2050"/>
    </location>
</feature>
<dbReference type="InterPro" id="IPR016024">
    <property type="entry name" value="ARM-type_fold"/>
</dbReference>
<dbReference type="Gene3D" id="1.25.10.10">
    <property type="entry name" value="Leucine-rich Repeat Variant"/>
    <property type="match status" value="3"/>
</dbReference>
<evidence type="ECO:0000256" key="2">
    <source>
        <dbReference type="SAM" id="MobiDB-lite"/>
    </source>
</evidence>
<dbReference type="Pfam" id="PF20210">
    <property type="entry name" value="Laa1_Sip1_HTR5"/>
    <property type="match status" value="1"/>
</dbReference>
<dbReference type="GO" id="GO:0005794">
    <property type="term" value="C:Golgi apparatus"/>
    <property type="evidence" value="ECO:0007669"/>
    <property type="project" value="TreeGrafter"/>
</dbReference>
<dbReference type="InterPro" id="IPR040108">
    <property type="entry name" value="Laa1/Sip1/HEATR5"/>
</dbReference>
<dbReference type="Proteomes" id="UP000759537">
    <property type="component" value="Unassembled WGS sequence"/>
</dbReference>
<dbReference type="GO" id="GO:0042147">
    <property type="term" value="P:retrograde transport, endosome to Golgi"/>
    <property type="evidence" value="ECO:0007669"/>
    <property type="project" value="TreeGrafter"/>
</dbReference>